<dbReference type="SMART" id="SM00360">
    <property type="entry name" value="RRM"/>
    <property type="match status" value="3"/>
</dbReference>
<dbReference type="PANTHER" id="PTHR48036">
    <property type="entry name" value="SPLICING FACTOR (PAD-1), PUTATIVE (AFU_ORTHOLOGUE AFUA_1G15810)-RELATED"/>
    <property type="match status" value="1"/>
</dbReference>
<feature type="domain" description="RRM" evidence="2">
    <location>
        <begin position="36"/>
        <end position="116"/>
    </location>
</feature>
<dbReference type="CDD" id="cd00590">
    <property type="entry name" value="RRM_SF"/>
    <property type="match status" value="1"/>
</dbReference>
<keyword evidence="1" id="KW-0694">RNA-binding</keyword>
<dbReference type="OrthoDB" id="5411533at2759"/>
<feature type="domain" description="RRM" evidence="2">
    <location>
        <begin position="131"/>
        <end position="208"/>
    </location>
</feature>
<reference evidence="4" key="1">
    <citation type="journal article" date="2023" name="Commun. Biol.">
        <title>Genome analysis of Parmales, the sister group of diatoms, reveals the evolutionary specialization of diatoms from phago-mixotrophs to photoautotrophs.</title>
        <authorList>
            <person name="Ban H."/>
            <person name="Sato S."/>
            <person name="Yoshikawa S."/>
            <person name="Yamada K."/>
            <person name="Nakamura Y."/>
            <person name="Ichinomiya M."/>
            <person name="Sato N."/>
            <person name="Blanc-Mathieu R."/>
            <person name="Endo H."/>
            <person name="Kuwata A."/>
            <person name="Ogata H."/>
        </authorList>
    </citation>
    <scope>NUCLEOTIDE SEQUENCE [LARGE SCALE GENOMIC DNA]</scope>
</reference>
<evidence type="ECO:0000259" key="2">
    <source>
        <dbReference type="PROSITE" id="PS50102"/>
    </source>
</evidence>
<dbReference type="SUPFAM" id="SSF54928">
    <property type="entry name" value="RNA-binding domain, RBD"/>
    <property type="match status" value="3"/>
</dbReference>
<dbReference type="InterPro" id="IPR006509">
    <property type="entry name" value="RBM39_SF"/>
</dbReference>
<proteinExistence type="predicted"/>
<dbReference type="InterPro" id="IPR012677">
    <property type="entry name" value="Nucleotide-bd_a/b_plait_sf"/>
</dbReference>
<dbReference type="PROSITE" id="PS50102">
    <property type="entry name" value="RRM"/>
    <property type="match status" value="2"/>
</dbReference>
<name>A0A9W7L4M7_9STRA</name>
<evidence type="ECO:0000313" key="3">
    <source>
        <dbReference type="EMBL" id="GMI29257.1"/>
    </source>
</evidence>
<accession>A0A9W7L4M7</accession>
<dbReference type="Proteomes" id="UP001165065">
    <property type="component" value="Unassembled WGS sequence"/>
</dbReference>
<dbReference type="InterPro" id="IPR035979">
    <property type="entry name" value="RBD_domain_sf"/>
</dbReference>
<dbReference type="Gene3D" id="3.30.70.330">
    <property type="match status" value="3"/>
</dbReference>
<dbReference type="Pfam" id="PF00076">
    <property type="entry name" value="RRM_1"/>
    <property type="match status" value="2"/>
</dbReference>
<sequence length="447" mass="49166">MSYISLLYHLNLPSSLWWRKEPYRETKESLLTKSQRTVFVSQLTQKVEEYDLRKFFKKKAGRIVAVHFLWDKRSNRHKGCAYIEFEDLDDVPYAVRQNDKVPTFQRFPILVQPSESEANLVSIQGEDVGKYRVYVGHIDKKVLERDIKSIFSECGGLSHCQLSKESVSNTSNFCFVNFHKPQDAQLAIDGLNGMSLGSSVIKVSWAKTCEELGTAAAIASGRPADGNERIRRARSKAGDATGEFMLPEVRGVQGYAGIDPSAYVGVGTGDDGSGGMSTTTTGGNTAMQAIEEAKRRALGGGGGDIGEKYDSLDKQESGATVGKGTDGAEARAALMAKLAARAGLSIKTGGGEERGEREVEVKVTSNLMISNCFRPSEETEEGWWEDIELDMREECSKFGAVLTVAVDRNDERGQVKVCFGDVTAAKKAREVFEGRWFGERQLGVEYV</sequence>
<dbReference type="GO" id="GO:0006397">
    <property type="term" value="P:mRNA processing"/>
    <property type="evidence" value="ECO:0007669"/>
    <property type="project" value="InterPro"/>
</dbReference>
<keyword evidence="4" id="KW-1185">Reference proteome</keyword>
<protein>
    <recommendedName>
        <fullName evidence="2">RRM domain-containing protein</fullName>
    </recommendedName>
</protein>
<dbReference type="CDD" id="cd12285">
    <property type="entry name" value="RRM3_RBM39_like"/>
    <property type="match status" value="1"/>
</dbReference>
<dbReference type="AlphaFoldDB" id="A0A9W7L4M7"/>
<dbReference type="EMBL" id="BRYA01000678">
    <property type="protein sequence ID" value="GMI29257.1"/>
    <property type="molecule type" value="Genomic_DNA"/>
</dbReference>
<evidence type="ECO:0000313" key="4">
    <source>
        <dbReference type="Proteomes" id="UP001165065"/>
    </source>
</evidence>
<dbReference type="GO" id="GO:0005634">
    <property type="term" value="C:nucleus"/>
    <property type="evidence" value="ECO:0007669"/>
    <property type="project" value="InterPro"/>
</dbReference>
<comment type="caution">
    <text evidence="3">The sequence shown here is derived from an EMBL/GenBank/DDBJ whole genome shotgun (WGS) entry which is preliminary data.</text>
</comment>
<dbReference type="InterPro" id="IPR000504">
    <property type="entry name" value="RRM_dom"/>
</dbReference>
<gene>
    <name evidence="3" type="ORF">TrCOL_g13665</name>
</gene>
<evidence type="ECO:0000256" key="1">
    <source>
        <dbReference type="PROSITE-ProRule" id="PRU00176"/>
    </source>
</evidence>
<organism evidence="3 4">
    <name type="scientific">Triparma columacea</name>
    <dbReference type="NCBI Taxonomy" id="722753"/>
    <lineage>
        <taxon>Eukaryota</taxon>
        <taxon>Sar</taxon>
        <taxon>Stramenopiles</taxon>
        <taxon>Ochrophyta</taxon>
        <taxon>Bolidophyceae</taxon>
        <taxon>Parmales</taxon>
        <taxon>Triparmaceae</taxon>
        <taxon>Triparma</taxon>
    </lineage>
</organism>
<dbReference type="GO" id="GO:0003723">
    <property type="term" value="F:RNA binding"/>
    <property type="evidence" value="ECO:0007669"/>
    <property type="project" value="UniProtKB-UniRule"/>
</dbReference>